<sequence length="66" mass="7839">MEKDLENLDKIINKLNDQLGIMGNNLIEKQFELDYLKQVNEKLNQINKRLIDKLNKPRNGLINFKN</sequence>
<dbReference type="EMBL" id="MN739523">
    <property type="protein sequence ID" value="QHT10648.1"/>
    <property type="molecule type" value="Genomic_DNA"/>
</dbReference>
<accession>A0A6C0D1K3</accession>
<name>A0A6C0D1K3_9ZZZZ</name>
<dbReference type="AlphaFoldDB" id="A0A6C0D1K3"/>
<reference evidence="1" key="1">
    <citation type="journal article" date="2020" name="Nature">
        <title>Giant virus diversity and host interactions through global metagenomics.</title>
        <authorList>
            <person name="Schulz F."/>
            <person name="Roux S."/>
            <person name="Paez-Espino D."/>
            <person name="Jungbluth S."/>
            <person name="Walsh D.A."/>
            <person name="Denef V.J."/>
            <person name="McMahon K.D."/>
            <person name="Konstantinidis K.T."/>
            <person name="Eloe-Fadrosh E.A."/>
            <person name="Kyrpides N.C."/>
            <person name="Woyke T."/>
        </authorList>
    </citation>
    <scope>NUCLEOTIDE SEQUENCE</scope>
    <source>
        <strain evidence="1">GVMAG-M-3300023174-107</strain>
    </source>
</reference>
<organism evidence="1">
    <name type="scientific">viral metagenome</name>
    <dbReference type="NCBI Taxonomy" id="1070528"/>
    <lineage>
        <taxon>unclassified sequences</taxon>
        <taxon>metagenomes</taxon>
        <taxon>organismal metagenomes</taxon>
    </lineage>
</organism>
<evidence type="ECO:0000313" key="1">
    <source>
        <dbReference type="EMBL" id="QHT10648.1"/>
    </source>
</evidence>
<protein>
    <submittedName>
        <fullName evidence="1">Uncharacterized protein</fullName>
    </submittedName>
</protein>
<proteinExistence type="predicted"/>